<evidence type="ECO:0000256" key="1">
    <source>
        <dbReference type="SAM" id="Phobius"/>
    </source>
</evidence>
<keyword evidence="1" id="KW-0812">Transmembrane</keyword>
<keyword evidence="1" id="KW-1133">Transmembrane helix</keyword>
<accession>A0AAE9WKG7</accession>
<reference evidence="2 3" key="1">
    <citation type="journal article" date="2023" name="G3 (Bethesda)">
        <title>A high-quality reference genome for the fission yeast Schizosaccharomyces osmophilus.</title>
        <authorList>
            <person name="Jia G.S."/>
            <person name="Zhang W.C."/>
            <person name="Liang Y."/>
            <person name="Liu X.H."/>
            <person name="Rhind N."/>
            <person name="Pidoux A."/>
            <person name="Brysch-Herzberg M."/>
            <person name="Du L.L."/>
        </authorList>
    </citation>
    <scope>NUCLEOTIDE SEQUENCE [LARGE SCALE GENOMIC DNA]</scope>
    <source>
        <strain evidence="2 3">CBS 15793</strain>
    </source>
</reference>
<sequence>MPVTYQEALVKINDNWGRIKLWLKVLMGLIALDFALLAYMYENTTTVRANHMWTILNGLSVCISIYVIYLFQVPTPTGW</sequence>
<dbReference type="Proteomes" id="UP001212411">
    <property type="component" value="Chromosome 3"/>
</dbReference>
<feature type="transmembrane region" description="Helical" evidence="1">
    <location>
        <begin position="21"/>
        <end position="41"/>
    </location>
</feature>
<dbReference type="AlphaFoldDB" id="A0AAE9WKG7"/>
<evidence type="ECO:0000313" key="2">
    <source>
        <dbReference type="EMBL" id="WBW75582.1"/>
    </source>
</evidence>
<evidence type="ECO:0000313" key="3">
    <source>
        <dbReference type="Proteomes" id="UP001212411"/>
    </source>
</evidence>
<dbReference type="RefSeq" id="XP_056039825.1">
    <property type="nucleotide sequence ID" value="XM_056183701.1"/>
</dbReference>
<dbReference type="EMBL" id="CP115613">
    <property type="protein sequence ID" value="WBW75582.1"/>
    <property type="molecule type" value="Genomic_DNA"/>
</dbReference>
<keyword evidence="1" id="KW-0472">Membrane</keyword>
<name>A0AAE9WKG7_9SCHI</name>
<gene>
    <name evidence="2" type="ORF">SOMG_04925</name>
</gene>
<feature type="transmembrane region" description="Helical" evidence="1">
    <location>
        <begin position="53"/>
        <end position="71"/>
    </location>
</feature>
<dbReference type="GeneID" id="80878390"/>
<keyword evidence="3" id="KW-1185">Reference proteome</keyword>
<protein>
    <submittedName>
        <fullName evidence="2">Uncharacterized protein</fullName>
    </submittedName>
</protein>
<organism evidence="2 3">
    <name type="scientific">Schizosaccharomyces osmophilus</name>
    <dbReference type="NCBI Taxonomy" id="2545709"/>
    <lineage>
        <taxon>Eukaryota</taxon>
        <taxon>Fungi</taxon>
        <taxon>Dikarya</taxon>
        <taxon>Ascomycota</taxon>
        <taxon>Taphrinomycotina</taxon>
        <taxon>Schizosaccharomycetes</taxon>
        <taxon>Schizosaccharomycetales</taxon>
        <taxon>Schizosaccharomycetaceae</taxon>
        <taxon>Schizosaccharomyces</taxon>
    </lineage>
</organism>
<dbReference type="KEGG" id="som:SOMG_04925"/>
<proteinExistence type="predicted"/>